<sequence>MVLSTNPAVRLYEILSESKEFCSNNANKQSRFRTVESVLAQVFDLDINDDEKIFRSIIQIIEMIENIKKLTNKIESNSKDELVRSLTNFEKKVMAIGLDDDAHKLDIIITKEILISINGLALALDVCNQYRNVEEENLMKFKEKIQTLVEELEELEVNEELKLFLNDVLSNLYYKIEEYKIYGIDGLKSSIEQGLGSIMLNKNICEEAYKNKSFKENIKKILSLLTSINTTISFVKNIIPIAQDASDIVNRLLG</sequence>
<comment type="caution">
    <text evidence="2">The sequence shown here is derived from an EMBL/GenBank/DDBJ whole genome shotgun (WGS) entry which is preliminary data.</text>
</comment>
<protein>
    <submittedName>
        <fullName evidence="2">Uncharacterized protein</fullName>
    </submittedName>
</protein>
<organism evidence="2">
    <name type="scientific">bioreactor metagenome</name>
    <dbReference type="NCBI Taxonomy" id="1076179"/>
    <lineage>
        <taxon>unclassified sequences</taxon>
        <taxon>metagenomes</taxon>
        <taxon>ecological metagenomes</taxon>
    </lineage>
</organism>
<gene>
    <name evidence="2" type="ORF">SDC9_42138</name>
</gene>
<evidence type="ECO:0000313" key="2">
    <source>
        <dbReference type="EMBL" id="MPL95964.1"/>
    </source>
</evidence>
<reference evidence="2" key="1">
    <citation type="submission" date="2019-08" db="EMBL/GenBank/DDBJ databases">
        <authorList>
            <person name="Kucharzyk K."/>
            <person name="Murdoch R.W."/>
            <person name="Higgins S."/>
            <person name="Loffler F."/>
        </authorList>
    </citation>
    <scope>NUCLEOTIDE SEQUENCE</scope>
</reference>
<dbReference type="EMBL" id="VSSQ01000489">
    <property type="protein sequence ID" value="MPL95964.1"/>
    <property type="molecule type" value="Genomic_DNA"/>
</dbReference>
<evidence type="ECO:0000256" key="1">
    <source>
        <dbReference type="SAM" id="Coils"/>
    </source>
</evidence>
<keyword evidence="1" id="KW-0175">Coiled coil</keyword>
<dbReference type="AlphaFoldDB" id="A0A644VWW7"/>
<feature type="coiled-coil region" evidence="1">
    <location>
        <begin position="131"/>
        <end position="162"/>
    </location>
</feature>
<proteinExistence type="predicted"/>
<name>A0A644VWW7_9ZZZZ</name>
<accession>A0A644VWW7</accession>